<evidence type="ECO:0000313" key="2">
    <source>
        <dbReference type="EMBL" id="KHJ78990.1"/>
    </source>
</evidence>
<proteinExistence type="predicted"/>
<organism evidence="2 3">
    <name type="scientific">Oesophagostomum dentatum</name>
    <name type="common">Nodular worm</name>
    <dbReference type="NCBI Taxonomy" id="61180"/>
    <lineage>
        <taxon>Eukaryota</taxon>
        <taxon>Metazoa</taxon>
        <taxon>Ecdysozoa</taxon>
        <taxon>Nematoda</taxon>
        <taxon>Chromadorea</taxon>
        <taxon>Rhabditida</taxon>
        <taxon>Rhabditina</taxon>
        <taxon>Rhabditomorpha</taxon>
        <taxon>Strongyloidea</taxon>
        <taxon>Strongylidae</taxon>
        <taxon>Oesophagostomum</taxon>
    </lineage>
</organism>
<feature type="non-terminal residue" evidence="2">
    <location>
        <position position="89"/>
    </location>
</feature>
<sequence length="89" mass="9822">MLFFFIFAVLARTITAGISDLNCTSVQEGMVKYSEGAVNCPNILPDKYCEDVFAMAIMVGGTDPRHANCLKVDGQFNEEVKQWAIKVCP</sequence>
<dbReference type="Proteomes" id="UP000053660">
    <property type="component" value="Unassembled WGS sequence"/>
</dbReference>
<gene>
    <name evidence="2" type="ORF">OESDEN_21379</name>
</gene>
<dbReference type="AlphaFoldDB" id="A0A0B1S6X7"/>
<protein>
    <recommendedName>
        <fullName evidence="4">Secreted protein</fullName>
    </recommendedName>
</protein>
<evidence type="ECO:0008006" key="4">
    <source>
        <dbReference type="Google" id="ProtNLM"/>
    </source>
</evidence>
<keyword evidence="1" id="KW-0732">Signal</keyword>
<name>A0A0B1S6X7_OESDE</name>
<feature type="chain" id="PRO_5002081392" description="Secreted protein" evidence="1">
    <location>
        <begin position="17"/>
        <end position="89"/>
    </location>
</feature>
<feature type="signal peptide" evidence="1">
    <location>
        <begin position="1"/>
        <end position="16"/>
    </location>
</feature>
<accession>A0A0B1S6X7</accession>
<evidence type="ECO:0000256" key="1">
    <source>
        <dbReference type="SAM" id="SignalP"/>
    </source>
</evidence>
<keyword evidence="3" id="KW-1185">Reference proteome</keyword>
<dbReference type="EMBL" id="KN607621">
    <property type="protein sequence ID" value="KHJ78990.1"/>
    <property type="molecule type" value="Genomic_DNA"/>
</dbReference>
<evidence type="ECO:0000313" key="3">
    <source>
        <dbReference type="Proteomes" id="UP000053660"/>
    </source>
</evidence>
<reference evidence="2 3" key="1">
    <citation type="submission" date="2014-03" db="EMBL/GenBank/DDBJ databases">
        <title>Draft genome of the hookworm Oesophagostomum dentatum.</title>
        <authorList>
            <person name="Mitreva M."/>
        </authorList>
    </citation>
    <scope>NUCLEOTIDE SEQUENCE [LARGE SCALE GENOMIC DNA]</scope>
    <source>
        <strain evidence="2 3">OD-Hann</strain>
    </source>
</reference>